<protein>
    <submittedName>
        <fullName evidence="1">DNA polymerase-3 subunit delta</fullName>
    </submittedName>
</protein>
<dbReference type="EMBL" id="AUBJ02000001">
    <property type="protein sequence ID" value="MCP2332700.1"/>
    <property type="molecule type" value="Genomic_DNA"/>
</dbReference>
<keyword evidence="2" id="KW-1185">Reference proteome</keyword>
<reference evidence="1 2" key="2">
    <citation type="submission" date="2022-06" db="EMBL/GenBank/DDBJ databases">
        <title>Genomic Encyclopedia of Type Strains, Phase I: the one thousand microbial genomes (KMG-I) project.</title>
        <authorList>
            <person name="Kyrpides N."/>
        </authorList>
    </citation>
    <scope>NUCLEOTIDE SEQUENCE [LARGE SCALE GENOMIC DNA]</scope>
    <source>
        <strain evidence="1 2">DSM 43889</strain>
    </source>
</reference>
<dbReference type="InterPro" id="IPR027417">
    <property type="entry name" value="P-loop_NTPase"/>
</dbReference>
<dbReference type="Pfam" id="PF13177">
    <property type="entry name" value="DNA_pol3_delta2"/>
    <property type="match status" value="1"/>
</dbReference>
<dbReference type="Gene3D" id="3.40.50.300">
    <property type="entry name" value="P-loop containing nucleotide triphosphate hydrolases"/>
    <property type="match status" value="1"/>
</dbReference>
<gene>
    <name evidence="1" type="ORF">G443_002970</name>
</gene>
<dbReference type="SUPFAM" id="SSF52540">
    <property type="entry name" value="P-loop containing nucleoside triphosphate hydrolases"/>
    <property type="match status" value="1"/>
</dbReference>
<dbReference type="RefSeq" id="WP_051313598.1">
    <property type="nucleotide sequence ID" value="NZ_AUBJ02000001.1"/>
</dbReference>
<comment type="caution">
    <text evidence="1">The sequence shown here is derived from an EMBL/GenBank/DDBJ whole genome shotgun (WGS) entry which is preliminary data.</text>
</comment>
<sequence length="414" mass="43342">MTGSVEAVLGQPAVPTTGVWAEVVGQRSVLAELYAAAVAAAGAVSGGGTGGGAMTHAWLLTGPPGSGQTTVARVFAAALQCVVPGPVPGCGACQGCRTALAGTHADLRIVAPDGLSISVAEMRALVQTAARRPTAGRWQVVLVEDADRLTEGAANALLKAVEEPAERTVFLLCAPSDHPDDVPVTIRSRCRPLALGTPRPAEIARALRDHDGVDPELADWAASVCGGHVERARRLAADEAARQRRAAVLAIPTALHRSADVFRCADELVKAAETDAVEANEIRNEEEKEALRTAMGAGGTGKGTAAATRGANAAVRELEKRQKSRTTRTQRDSLDQALIDLTAFYRDVLVLSAGAAVPLNHPDREADSRSAAARWTPESTLRRLESVLECRDALAANVKPRIAVEAMLMVLWRG</sequence>
<dbReference type="PANTHER" id="PTHR11669">
    <property type="entry name" value="REPLICATION FACTOR C / DNA POLYMERASE III GAMMA-TAU SUBUNIT"/>
    <property type="match status" value="1"/>
</dbReference>
<dbReference type="NCBIfam" id="NF005926">
    <property type="entry name" value="PRK07940.1"/>
    <property type="match status" value="1"/>
</dbReference>
<accession>A0ABT1JJK7</accession>
<dbReference type="Proteomes" id="UP000791080">
    <property type="component" value="Unassembled WGS sequence"/>
</dbReference>
<reference evidence="1 2" key="1">
    <citation type="submission" date="2013-07" db="EMBL/GenBank/DDBJ databases">
        <authorList>
            <consortium name="DOE Joint Genome Institute"/>
            <person name="Reeve W."/>
            <person name="Huntemann M."/>
            <person name="Han J."/>
            <person name="Chen A."/>
            <person name="Kyrpides N."/>
            <person name="Mavromatis K."/>
            <person name="Markowitz V."/>
            <person name="Palaniappan K."/>
            <person name="Ivanova N."/>
            <person name="Schaumberg A."/>
            <person name="Pati A."/>
            <person name="Liolios K."/>
            <person name="Nordberg H.P."/>
            <person name="Cantor M.N."/>
            <person name="Hua S.X."/>
            <person name="Woyke T."/>
        </authorList>
    </citation>
    <scope>NUCLEOTIDE SEQUENCE [LARGE SCALE GENOMIC DNA]</scope>
    <source>
        <strain evidence="1 2">DSM 43889</strain>
    </source>
</reference>
<evidence type="ECO:0000313" key="2">
    <source>
        <dbReference type="Proteomes" id="UP000791080"/>
    </source>
</evidence>
<evidence type="ECO:0000313" key="1">
    <source>
        <dbReference type="EMBL" id="MCP2332700.1"/>
    </source>
</evidence>
<name>A0ABT1JJK7_ACTCY</name>
<proteinExistence type="predicted"/>
<organism evidence="1 2">
    <name type="scientific">Actinoalloteichus caeruleus DSM 43889</name>
    <dbReference type="NCBI Taxonomy" id="1120930"/>
    <lineage>
        <taxon>Bacteria</taxon>
        <taxon>Bacillati</taxon>
        <taxon>Actinomycetota</taxon>
        <taxon>Actinomycetes</taxon>
        <taxon>Pseudonocardiales</taxon>
        <taxon>Pseudonocardiaceae</taxon>
        <taxon>Actinoalloteichus</taxon>
        <taxon>Actinoalloteichus cyanogriseus</taxon>
    </lineage>
</organism>
<dbReference type="PANTHER" id="PTHR11669:SF8">
    <property type="entry name" value="DNA POLYMERASE III SUBUNIT DELTA"/>
    <property type="match status" value="1"/>
</dbReference>
<dbReference type="InterPro" id="IPR050238">
    <property type="entry name" value="DNA_Rep/Repair_Clamp_Loader"/>
</dbReference>